<evidence type="ECO:0000313" key="2">
    <source>
        <dbReference type="Proteomes" id="UP001595733"/>
    </source>
</evidence>
<accession>A0ABV8UZP7</accession>
<protein>
    <submittedName>
        <fullName evidence="1">Uncharacterized protein</fullName>
    </submittedName>
</protein>
<keyword evidence="2" id="KW-1185">Reference proteome</keyword>
<comment type="caution">
    <text evidence="1">The sequence shown here is derived from an EMBL/GenBank/DDBJ whole genome shotgun (WGS) entry which is preliminary data.</text>
</comment>
<dbReference type="Proteomes" id="UP001595733">
    <property type="component" value="Unassembled WGS sequence"/>
</dbReference>
<sequence>MWTIFVFFFVHFFISTYQQFIERVAIFKMSAADTEINEDRITSQGDMETFPLLADKFDIFILKTD</sequence>
<evidence type="ECO:0000313" key="1">
    <source>
        <dbReference type="EMBL" id="MFC4356013.1"/>
    </source>
</evidence>
<dbReference type="RefSeq" id="WP_378142572.1">
    <property type="nucleotide sequence ID" value="NZ_JBHSEF010000026.1"/>
</dbReference>
<dbReference type="EMBL" id="JBHSEF010000026">
    <property type="protein sequence ID" value="MFC4356013.1"/>
    <property type="molecule type" value="Genomic_DNA"/>
</dbReference>
<name>A0ABV8UZP7_9BACL</name>
<proteinExistence type="predicted"/>
<organism evidence="1 2">
    <name type="scientific">Chryseomicrobium palamuruense</name>
    <dbReference type="NCBI Taxonomy" id="682973"/>
    <lineage>
        <taxon>Bacteria</taxon>
        <taxon>Bacillati</taxon>
        <taxon>Bacillota</taxon>
        <taxon>Bacilli</taxon>
        <taxon>Bacillales</taxon>
        <taxon>Caryophanaceae</taxon>
        <taxon>Chryseomicrobium</taxon>
    </lineage>
</organism>
<reference evidence="2" key="1">
    <citation type="journal article" date="2019" name="Int. J. Syst. Evol. Microbiol.">
        <title>The Global Catalogue of Microorganisms (GCM) 10K type strain sequencing project: providing services to taxonomists for standard genome sequencing and annotation.</title>
        <authorList>
            <consortium name="The Broad Institute Genomics Platform"/>
            <consortium name="The Broad Institute Genome Sequencing Center for Infectious Disease"/>
            <person name="Wu L."/>
            <person name="Ma J."/>
        </authorList>
    </citation>
    <scope>NUCLEOTIDE SEQUENCE [LARGE SCALE GENOMIC DNA]</scope>
    <source>
        <strain evidence="2">CCUG 50353</strain>
    </source>
</reference>
<gene>
    <name evidence="1" type="ORF">ACFO0S_13205</name>
</gene>